<reference evidence="1 2" key="1">
    <citation type="submission" date="2024-06" db="EMBL/GenBank/DDBJ databases">
        <title>A chromosome-level genome assembly of beet webworm, Loxostege sticticalis.</title>
        <authorList>
            <person name="Zhang Y."/>
        </authorList>
    </citation>
    <scope>NUCLEOTIDE SEQUENCE [LARGE SCALE GENOMIC DNA]</scope>
    <source>
        <strain evidence="1">AQ028</strain>
        <tissue evidence="1">Male pupae</tissue>
    </source>
</reference>
<sequence>MDTSSLFERSLFRNEASARKDGSMYFEFYDVLLEYQDARKIEPGEFILDEDTTSNAVNIGSMRFGDVTLTPPFSIKVEFKLDVFKASCLFSIENEGDLTLGLCFTPVSSEVVTINLRSKYLPDGQVNFVNRAVKEGSWTNLLFHVKNEEITCYSDCVEMNTEQLATPLKEIYLSEENTLYLGRSILEKYPAAQGAVKNIKIFYNIDEDIVCKMDD</sequence>
<dbReference type="SUPFAM" id="SSF49899">
    <property type="entry name" value="Concanavalin A-like lectins/glucanases"/>
    <property type="match status" value="1"/>
</dbReference>
<dbReference type="AlphaFoldDB" id="A0ABD0SSU6"/>
<feature type="non-terminal residue" evidence="1">
    <location>
        <position position="215"/>
    </location>
</feature>
<dbReference type="Proteomes" id="UP001549921">
    <property type="component" value="Unassembled WGS sequence"/>
</dbReference>
<dbReference type="Gene3D" id="2.60.120.200">
    <property type="match status" value="1"/>
</dbReference>
<protein>
    <submittedName>
        <fullName evidence="1">Uncharacterized protein</fullName>
    </submittedName>
</protein>
<dbReference type="EMBL" id="JBEDNZ010000016">
    <property type="protein sequence ID" value="KAL0822726.1"/>
    <property type="molecule type" value="Genomic_DNA"/>
</dbReference>
<gene>
    <name evidence="1" type="ORF">ABMA28_004743</name>
</gene>
<organism evidence="1 2">
    <name type="scientific">Loxostege sticticalis</name>
    <name type="common">Beet webworm moth</name>
    <dbReference type="NCBI Taxonomy" id="481309"/>
    <lineage>
        <taxon>Eukaryota</taxon>
        <taxon>Metazoa</taxon>
        <taxon>Ecdysozoa</taxon>
        <taxon>Arthropoda</taxon>
        <taxon>Hexapoda</taxon>
        <taxon>Insecta</taxon>
        <taxon>Pterygota</taxon>
        <taxon>Neoptera</taxon>
        <taxon>Endopterygota</taxon>
        <taxon>Lepidoptera</taxon>
        <taxon>Glossata</taxon>
        <taxon>Ditrysia</taxon>
        <taxon>Pyraloidea</taxon>
        <taxon>Crambidae</taxon>
        <taxon>Pyraustinae</taxon>
        <taxon>Loxostege</taxon>
    </lineage>
</organism>
<name>A0ABD0SSU6_LOXSC</name>
<evidence type="ECO:0000313" key="2">
    <source>
        <dbReference type="Proteomes" id="UP001549921"/>
    </source>
</evidence>
<evidence type="ECO:0000313" key="1">
    <source>
        <dbReference type="EMBL" id="KAL0822726.1"/>
    </source>
</evidence>
<accession>A0ABD0SSU6</accession>
<comment type="caution">
    <text evidence="1">The sequence shown here is derived from an EMBL/GenBank/DDBJ whole genome shotgun (WGS) entry which is preliminary data.</text>
</comment>
<proteinExistence type="predicted"/>
<dbReference type="InterPro" id="IPR013320">
    <property type="entry name" value="ConA-like_dom_sf"/>
</dbReference>